<keyword evidence="3" id="KW-1185">Reference proteome</keyword>
<dbReference type="EMBL" id="JAKKPZ010000006">
    <property type="protein sequence ID" value="KAI1720414.1"/>
    <property type="molecule type" value="Genomic_DNA"/>
</dbReference>
<evidence type="ECO:0000313" key="3">
    <source>
        <dbReference type="Proteomes" id="UP001201812"/>
    </source>
</evidence>
<feature type="compositionally biased region" description="Polar residues" evidence="1">
    <location>
        <begin position="1"/>
        <end position="12"/>
    </location>
</feature>
<name>A0AAD4R6Y5_9BILA</name>
<feature type="compositionally biased region" description="Polar residues" evidence="1">
    <location>
        <begin position="35"/>
        <end position="46"/>
    </location>
</feature>
<evidence type="ECO:0000313" key="2">
    <source>
        <dbReference type="EMBL" id="KAI1720414.1"/>
    </source>
</evidence>
<reference evidence="2" key="1">
    <citation type="submission" date="2022-01" db="EMBL/GenBank/DDBJ databases">
        <title>Genome Sequence Resource for Two Populations of Ditylenchus destructor, the Migratory Endoparasitic Phytonematode.</title>
        <authorList>
            <person name="Zhang H."/>
            <person name="Lin R."/>
            <person name="Xie B."/>
        </authorList>
    </citation>
    <scope>NUCLEOTIDE SEQUENCE</scope>
    <source>
        <strain evidence="2">BazhouSP</strain>
    </source>
</reference>
<proteinExistence type="predicted"/>
<organism evidence="2 3">
    <name type="scientific">Ditylenchus destructor</name>
    <dbReference type="NCBI Taxonomy" id="166010"/>
    <lineage>
        <taxon>Eukaryota</taxon>
        <taxon>Metazoa</taxon>
        <taxon>Ecdysozoa</taxon>
        <taxon>Nematoda</taxon>
        <taxon>Chromadorea</taxon>
        <taxon>Rhabditida</taxon>
        <taxon>Tylenchina</taxon>
        <taxon>Tylenchomorpha</taxon>
        <taxon>Sphaerularioidea</taxon>
        <taxon>Anguinidae</taxon>
        <taxon>Anguininae</taxon>
        <taxon>Ditylenchus</taxon>
    </lineage>
</organism>
<protein>
    <submittedName>
        <fullName evidence="2">Uncharacterized protein</fullName>
    </submittedName>
</protein>
<dbReference type="Proteomes" id="UP001201812">
    <property type="component" value="Unassembled WGS sequence"/>
</dbReference>
<accession>A0AAD4R6Y5</accession>
<comment type="caution">
    <text evidence="2">The sequence shown here is derived from an EMBL/GenBank/DDBJ whole genome shotgun (WGS) entry which is preliminary data.</text>
</comment>
<feature type="region of interest" description="Disordered" evidence="1">
    <location>
        <begin position="1"/>
        <end position="69"/>
    </location>
</feature>
<sequence length="79" mass="8959">MRARHNQWQIKKTVNIEEDPSSTSQVQKAAEDALVNTSLVQSTSGADRSAISANIRKQKHNKRRFDDRSQLKIVPGVTW</sequence>
<gene>
    <name evidence="2" type="ORF">DdX_05804</name>
</gene>
<evidence type="ECO:0000256" key="1">
    <source>
        <dbReference type="SAM" id="MobiDB-lite"/>
    </source>
</evidence>
<dbReference type="AlphaFoldDB" id="A0AAD4R6Y5"/>